<dbReference type="InterPro" id="IPR008201">
    <property type="entry name" value="HepT-like"/>
</dbReference>
<evidence type="ECO:0000313" key="5">
    <source>
        <dbReference type="Proteomes" id="UP001501288"/>
    </source>
</evidence>
<evidence type="ECO:0000313" key="4">
    <source>
        <dbReference type="EMBL" id="GAA1539033.1"/>
    </source>
</evidence>
<keyword evidence="2" id="KW-0540">Nuclease</keyword>
<keyword evidence="3" id="KW-0378">Hydrolase</keyword>
<dbReference type="RefSeq" id="WP_346029944.1">
    <property type="nucleotide sequence ID" value="NZ_BAAANV010000031.1"/>
</dbReference>
<dbReference type="Pfam" id="PF01934">
    <property type="entry name" value="HepT-like"/>
    <property type="match status" value="1"/>
</dbReference>
<evidence type="ECO:0000256" key="3">
    <source>
        <dbReference type="ARBA" id="ARBA00022801"/>
    </source>
</evidence>
<protein>
    <recommendedName>
        <fullName evidence="6">DUF86 domain-containing protein</fullName>
    </recommendedName>
</protein>
<accession>A0ABN2BDY4</accession>
<name>A0ABN2BDY4_9MICO</name>
<reference evidence="4 5" key="1">
    <citation type="journal article" date="2019" name="Int. J. Syst. Evol. Microbiol.">
        <title>The Global Catalogue of Microorganisms (GCM) 10K type strain sequencing project: providing services to taxonomists for standard genome sequencing and annotation.</title>
        <authorList>
            <consortium name="The Broad Institute Genomics Platform"/>
            <consortium name="The Broad Institute Genome Sequencing Center for Infectious Disease"/>
            <person name="Wu L."/>
            <person name="Ma J."/>
        </authorList>
    </citation>
    <scope>NUCLEOTIDE SEQUENCE [LARGE SCALE GENOMIC DNA]</scope>
    <source>
        <strain evidence="4 5">JCM 14588</strain>
    </source>
</reference>
<dbReference type="Proteomes" id="UP001501288">
    <property type="component" value="Unassembled WGS sequence"/>
</dbReference>
<keyword evidence="1" id="KW-1277">Toxin-antitoxin system</keyword>
<evidence type="ECO:0000256" key="2">
    <source>
        <dbReference type="ARBA" id="ARBA00022722"/>
    </source>
</evidence>
<proteinExistence type="predicted"/>
<keyword evidence="5" id="KW-1185">Reference proteome</keyword>
<comment type="caution">
    <text evidence="4">The sequence shown here is derived from an EMBL/GenBank/DDBJ whole genome shotgun (WGS) entry which is preliminary data.</text>
</comment>
<organism evidence="4 5">
    <name type="scientific">Dermacoccus barathri</name>
    <dbReference type="NCBI Taxonomy" id="322601"/>
    <lineage>
        <taxon>Bacteria</taxon>
        <taxon>Bacillati</taxon>
        <taxon>Actinomycetota</taxon>
        <taxon>Actinomycetes</taxon>
        <taxon>Micrococcales</taxon>
        <taxon>Dermacoccaceae</taxon>
        <taxon>Dermacoccus</taxon>
    </lineage>
</organism>
<gene>
    <name evidence="4" type="ORF">GCM10009762_10860</name>
</gene>
<evidence type="ECO:0000256" key="1">
    <source>
        <dbReference type="ARBA" id="ARBA00022649"/>
    </source>
</evidence>
<sequence length="107" mass="11993">MSPTGRTPAENVEEARYHVQFVVTYLDEPATQVATNAIAMRLSAALEAISALPVEMRDRVCMGEWMEMWGMRKRIAHGYALTDGRLLRTTAERDVPTLLTRLAAELT</sequence>
<evidence type="ECO:0008006" key="6">
    <source>
        <dbReference type="Google" id="ProtNLM"/>
    </source>
</evidence>
<dbReference type="EMBL" id="BAAANV010000031">
    <property type="protein sequence ID" value="GAA1539033.1"/>
    <property type="molecule type" value="Genomic_DNA"/>
</dbReference>